<evidence type="ECO:0000259" key="1">
    <source>
        <dbReference type="Pfam" id="PF06850"/>
    </source>
</evidence>
<dbReference type="InterPro" id="IPR009656">
    <property type="entry name" value="PHB_depo_C"/>
</dbReference>
<name>A0A7X1KMR5_9SPHN</name>
<protein>
    <submittedName>
        <fullName evidence="2">Polyhydroxyalkanoate depolymerase</fullName>
    </submittedName>
</protein>
<dbReference type="InterPro" id="IPR029058">
    <property type="entry name" value="AB_hydrolase_fold"/>
</dbReference>
<dbReference type="PANTHER" id="PTHR36837:SF4">
    <property type="entry name" value="BLR0908 PROTEIN"/>
    <property type="match status" value="1"/>
</dbReference>
<accession>A0A7X1KMR5</accession>
<dbReference type="AlphaFoldDB" id="A0A7X1KMR5"/>
<dbReference type="EMBL" id="JACLAW010000010">
    <property type="protein sequence ID" value="MBC2666570.1"/>
    <property type="molecule type" value="Genomic_DNA"/>
</dbReference>
<dbReference type="PIRSF" id="PIRSF020818">
    <property type="entry name" value="PHB_depoly_PhaZ"/>
    <property type="match status" value="1"/>
</dbReference>
<dbReference type="InterPro" id="IPR051321">
    <property type="entry name" value="PHA/PHB_synthase"/>
</dbReference>
<feature type="domain" description="PHB de-polymerase C-terminal" evidence="1">
    <location>
        <begin position="212"/>
        <end position="410"/>
    </location>
</feature>
<organism evidence="2 3">
    <name type="scientific">Novosphingobium flavum</name>
    <dbReference type="NCBI Taxonomy" id="1778672"/>
    <lineage>
        <taxon>Bacteria</taxon>
        <taxon>Pseudomonadati</taxon>
        <taxon>Pseudomonadota</taxon>
        <taxon>Alphaproteobacteria</taxon>
        <taxon>Sphingomonadales</taxon>
        <taxon>Sphingomonadaceae</taxon>
        <taxon>Novosphingobium</taxon>
    </lineage>
</organism>
<comment type="caution">
    <text evidence="2">The sequence shown here is derived from an EMBL/GenBank/DDBJ whole genome shotgun (WGS) entry which is preliminary data.</text>
</comment>
<sequence>MLYRAYQAMDDLMAPARQAASAALELNDALGPQWGQSATGRRIRALNQSVLSARITHDRPAYGITEVLSGNRMVPVREEVVAELPFGNLLRFAKDEPDDGDSEILTAPQPRMLVVAPLSGHYATLLRGTVATLLRDHDVYITDWQNARDVPPSAGPFGLEDYVDYVIAFLRELGPRSHVLAVCQPCVPTLAAVAVMAMDKDPCQPRTMTLMGGPVDARVAPTVVNQLANKQSLGWFKGNLITQVPWPWGGSGRRVYPGFLQLTAFMAMNMGRHFEQFRKLYQAIADGEDQAADKIRDFYAEYFAVLDLTEEFYLETIDKVFQRAELATGEMTHRGRKIDCGAIQRTALLTVEGERDDICAVGQTAAAHLLCTSLRPHLKRHHLQPGVGHYGVFSGSKWERDIYPQVRNLVIAMG</sequence>
<evidence type="ECO:0000313" key="3">
    <source>
        <dbReference type="Proteomes" id="UP000566813"/>
    </source>
</evidence>
<dbReference type="Pfam" id="PF06850">
    <property type="entry name" value="PHB_depo_C"/>
    <property type="match status" value="1"/>
</dbReference>
<dbReference type="SUPFAM" id="SSF53474">
    <property type="entry name" value="alpha/beta-Hydrolases"/>
    <property type="match status" value="1"/>
</dbReference>
<dbReference type="Gene3D" id="3.40.50.1820">
    <property type="entry name" value="alpha/beta hydrolase"/>
    <property type="match status" value="1"/>
</dbReference>
<dbReference type="RefSeq" id="WP_185664868.1">
    <property type="nucleotide sequence ID" value="NZ_JACLAW010000010.1"/>
</dbReference>
<gene>
    <name evidence="2" type="primary">phaZ</name>
    <name evidence="2" type="ORF">H7F51_13680</name>
</gene>
<dbReference type="PANTHER" id="PTHR36837">
    <property type="entry name" value="POLY(3-HYDROXYALKANOATE) POLYMERASE SUBUNIT PHAC"/>
    <property type="match status" value="1"/>
</dbReference>
<reference evidence="2 3" key="1">
    <citation type="submission" date="2020-08" db="EMBL/GenBank/DDBJ databases">
        <title>The genome sequence of type strain Novosphingobium flavum NBRC 111647.</title>
        <authorList>
            <person name="Liu Y."/>
        </authorList>
    </citation>
    <scope>NUCLEOTIDE SEQUENCE [LARGE SCALE GENOMIC DNA]</scope>
    <source>
        <strain evidence="2 3">NBRC 111647</strain>
    </source>
</reference>
<dbReference type="NCBIfam" id="TIGR01849">
    <property type="entry name" value="PHB_depoly_PhaZ"/>
    <property type="match status" value="1"/>
</dbReference>
<proteinExistence type="predicted"/>
<keyword evidence="3" id="KW-1185">Reference proteome</keyword>
<dbReference type="InterPro" id="IPR010915">
    <property type="entry name" value="PHB_depoly_PhaZ"/>
</dbReference>
<evidence type="ECO:0000313" key="2">
    <source>
        <dbReference type="EMBL" id="MBC2666570.1"/>
    </source>
</evidence>
<dbReference type="Proteomes" id="UP000566813">
    <property type="component" value="Unassembled WGS sequence"/>
</dbReference>